<evidence type="ECO:0000313" key="9">
    <source>
        <dbReference type="EMBL" id="GEU36374.1"/>
    </source>
</evidence>
<evidence type="ECO:0000256" key="5">
    <source>
        <dbReference type="ARBA" id="ARBA00023043"/>
    </source>
</evidence>
<dbReference type="GO" id="GO:0005886">
    <property type="term" value="C:plasma membrane"/>
    <property type="evidence" value="ECO:0007669"/>
    <property type="project" value="TreeGrafter"/>
</dbReference>
<evidence type="ECO:0000256" key="1">
    <source>
        <dbReference type="ARBA" id="ARBA00004141"/>
    </source>
</evidence>
<accession>A0A6L2JL58</accession>
<comment type="subcellular location">
    <subcellularLocation>
        <location evidence="1">Membrane</location>
        <topology evidence="1">Multi-pass membrane protein</topology>
    </subcellularLocation>
</comment>
<dbReference type="PANTHER" id="PTHR24186:SF37">
    <property type="entry name" value="PGG DOMAIN-CONTAINING PROTEIN"/>
    <property type="match status" value="1"/>
</dbReference>
<feature type="transmembrane region" description="Helical" evidence="7">
    <location>
        <begin position="150"/>
        <end position="172"/>
    </location>
</feature>
<evidence type="ECO:0000256" key="3">
    <source>
        <dbReference type="ARBA" id="ARBA00022737"/>
    </source>
</evidence>
<keyword evidence="3" id="KW-0677">Repeat</keyword>
<name>A0A6L2JL58_TANCI</name>
<dbReference type="InterPro" id="IPR026961">
    <property type="entry name" value="PGG_dom"/>
</dbReference>
<comment type="caution">
    <text evidence="9">The sequence shown here is derived from an EMBL/GenBank/DDBJ whole genome shotgun (WGS) entry which is preliminary data.</text>
</comment>
<proteinExistence type="predicted"/>
<dbReference type="Pfam" id="PF13962">
    <property type="entry name" value="PGG"/>
    <property type="match status" value="1"/>
</dbReference>
<evidence type="ECO:0000259" key="8">
    <source>
        <dbReference type="Pfam" id="PF13962"/>
    </source>
</evidence>
<protein>
    <submittedName>
        <fullName evidence="9">Ankyrin repeat-containing protein ITN1-like</fullName>
    </submittedName>
</protein>
<organism evidence="9">
    <name type="scientific">Tanacetum cinerariifolium</name>
    <name type="common">Dalmatian daisy</name>
    <name type="synonym">Chrysanthemum cinerariifolium</name>
    <dbReference type="NCBI Taxonomy" id="118510"/>
    <lineage>
        <taxon>Eukaryota</taxon>
        <taxon>Viridiplantae</taxon>
        <taxon>Streptophyta</taxon>
        <taxon>Embryophyta</taxon>
        <taxon>Tracheophyta</taxon>
        <taxon>Spermatophyta</taxon>
        <taxon>Magnoliopsida</taxon>
        <taxon>eudicotyledons</taxon>
        <taxon>Gunneridae</taxon>
        <taxon>Pentapetalae</taxon>
        <taxon>asterids</taxon>
        <taxon>campanulids</taxon>
        <taxon>Asterales</taxon>
        <taxon>Asteraceae</taxon>
        <taxon>Asteroideae</taxon>
        <taxon>Anthemideae</taxon>
        <taxon>Anthemidinae</taxon>
        <taxon>Tanacetum</taxon>
    </lineage>
</organism>
<reference evidence="9" key="1">
    <citation type="journal article" date="2019" name="Sci. Rep.">
        <title>Draft genome of Tanacetum cinerariifolium, the natural source of mosquito coil.</title>
        <authorList>
            <person name="Yamashiro T."/>
            <person name="Shiraishi A."/>
            <person name="Satake H."/>
            <person name="Nakayama K."/>
        </authorList>
    </citation>
    <scope>NUCLEOTIDE SEQUENCE</scope>
</reference>
<feature type="transmembrane region" description="Helical" evidence="7">
    <location>
        <begin position="40"/>
        <end position="58"/>
    </location>
</feature>
<dbReference type="EMBL" id="BKCJ010000803">
    <property type="protein sequence ID" value="GEU36374.1"/>
    <property type="molecule type" value="Genomic_DNA"/>
</dbReference>
<feature type="domain" description="PGG" evidence="8">
    <location>
        <begin position="33"/>
        <end position="121"/>
    </location>
</feature>
<keyword evidence="5" id="KW-0040">ANK repeat</keyword>
<evidence type="ECO:0000256" key="2">
    <source>
        <dbReference type="ARBA" id="ARBA00022692"/>
    </source>
</evidence>
<evidence type="ECO:0000256" key="4">
    <source>
        <dbReference type="ARBA" id="ARBA00022989"/>
    </source>
</evidence>
<sequence>MESVSPQNVNDLESKPKGWMTRVWSWYMSQNGNWLEKQRGTLMLATIMVAAVSFYSAIQPPGGTFTDYKNGHLGNANSFFIMINTIIMVISMMILVVLLSGIPLRNKFCLWVLDLATLCIVCLVTVIYLQQIAWTSPDSWVNPTTAIMCFAWISLCLLVALIHTIFFITWVVRKLTKSRRMTRNNGLV</sequence>
<keyword evidence="4 7" id="KW-1133">Transmembrane helix</keyword>
<feature type="transmembrane region" description="Helical" evidence="7">
    <location>
        <begin position="78"/>
        <end position="101"/>
    </location>
</feature>
<keyword evidence="6 7" id="KW-0472">Membrane</keyword>
<gene>
    <name evidence="9" type="ORF">Tci_008352</name>
</gene>
<keyword evidence="2 7" id="KW-0812">Transmembrane</keyword>
<dbReference type="AlphaFoldDB" id="A0A6L2JL58"/>
<dbReference type="PANTHER" id="PTHR24186">
    <property type="entry name" value="PROTEIN PHOSPHATASE 1 REGULATORY SUBUNIT"/>
    <property type="match status" value="1"/>
</dbReference>
<feature type="transmembrane region" description="Helical" evidence="7">
    <location>
        <begin position="108"/>
        <end position="130"/>
    </location>
</feature>
<evidence type="ECO:0000256" key="7">
    <source>
        <dbReference type="SAM" id="Phobius"/>
    </source>
</evidence>
<evidence type="ECO:0000256" key="6">
    <source>
        <dbReference type="ARBA" id="ARBA00023136"/>
    </source>
</evidence>